<dbReference type="InterPro" id="IPR053161">
    <property type="entry name" value="Ulvan_degrading_GH"/>
</dbReference>
<keyword evidence="2" id="KW-0812">Transmembrane</keyword>
<keyword evidence="4" id="KW-1185">Reference proteome</keyword>
<dbReference type="AlphaFoldDB" id="C0EI61"/>
<feature type="region of interest" description="Disordered" evidence="1">
    <location>
        <begin position="1231"/>
        <end position="1251"/>
    </location>
</feature>
<dbReference type="Gene3D" id="2.60.120.260">
    <property type="entry name" value="Galactose-binding domain-like"/>
    <property type="match status" value="1"/>
</dbReference>
<keyword evidence="2" id="KW-1133">Transmembrane helix</keyword>
<dbReference type="Pfam" id="PF07554">
    <property type="entry name" value="FIVAR"/>
    <property type="match status" value="3"/>
</dbReference>
<dbReference type="GO" id="GO:0005975">
    <property type="term" value="P:carbohydrate metabolic process"/>
    <property type="evidence" value="ECO:0007669"/>
    <property type="project" value="InterPro"/>
</dbReference>
<evidence type="ECO:0000256" key="2">
    <source>
        <dbReference type="SAM" id="Phobius"/>
    </source>
</evidence>
<dbReference type="Gene3D" id="1.20.1270.90">
    <property type="entry name" value="AF1782-like"/>
    <property type="match status" value="3"/>
</dbReference>
<dbReference type="Proteomes" id="UP000003340">
    <property type="component" value="Unassembled WGS sequence"/>
</dbReference>
<dbReference type="HOGENOM" id="CLU_003772_0_1_9"/>
<gene>
    <name evidence="3" type="ORF">CLOSTMETH_03556</name>
</gene>
<organism evidence="3 4">
    <name type="scientific">[Clostridium] methylpentosum DSM 5476</name>
    <dbReference type="NCBI Taxonomy" id="537013"/>
    <lineage>
        <taxon>Bacteria</taxon>
        <taxon>Bacillati</taxon>
        <taxon>Bacillota</taxon>
        <taxon>Clostridia</taxon>
        <taxon>Eubacteriales</taxon>
        <taxon>Oscillospiraceae</taxon>
        <taxon>Oscillospiraceae incertae sedis</taxon>
    </lineage>
</organism>
<reference evidence="3 4" key="2">
    <citation type="submission" date="2009-02" db="EMBL/GenBank/DDBJ databases">
        <title>Draft genome sequence of Clostridium methylpentosum (DSM 5476).</title>
        <authorList>
            <person name="Sudarsanam P."/>
            <person name="Ley R."/>
            <person name="Guruge J."/>
            <person name="Turnbaugh P.J."/>
            <person name="Mahowald M."/>
            <person name="Liep D."/>
            <person name="Gordon J."/>
        </authorList>
    </citation>
    <scope>NUCLEOTIDE SEQUENCE [LARGE SCALE GENOMIC DNA]</scope>
    <source>
        <strain evidence="3 4">DSM 5476</strain>
    </source>
</reference>
<evidence type="ECO:0000313" key="4">
    <source>
        <dbReference type="Proteomes" id="UP000003340"/>
    </source>
</evidence>
<feature type="transmembrane region" description="Helical" evidence="2">
    <location>
        <begin position="1256"/>
        <end position="1274"/>
    </location>
</feature>
<dbReference type="SUPFAM" id="SSF49785">
    <property type="entry name" value="Galactose-binding domain-like"/>
    <property type="match status" value="1"/>
</dbReference>
<name>C0EI61_9FIRM</name>
<dbReference type="eggNOG" id="COG1538">
    <property type="taxonomic scope" value="Bacteria"/>
</dbReference>
<proteinExistence type="predicted"/>
<comment type="caution">
    <text evidence="3">The sequence shown here is derived from an EMBL/GenBank/DDBJ whole genome shotgun (WGS) entry which is preliminary data.</text>
</comment>
<dbReference type="InterPro" id="IPR008979">
    <property type="entry name" value="Galactose-bd-like_sf"/>
</dbReference>
<dbReference type="EMBL" id="ACEC01000124">
    <property type="protein sequence ID" value="EEG28869.1"/>
    <property type="molecule type" value="Genomic_DNA"/>
</dbReference>
<dbReference type="GO" id="GO:0004553">
    <property type="term" value="F:hydrolase activity, hydrolyzing O-glycosyl compounds"/>
    <property type="evidence" value="ECO:0007669"/>
    <property type="project" value="InterPro"/>
</dbReference>
<dbReference type="Pfam" id="PF17132">
    <property type="entry name" value="Glyco_hydro_106"/>
    <property type="match status" value="1"/>
</dbReference>
<keyword evidence="2" id="KW-0472">Membrane</keyword>
<reference evidence="3 4" key="1">
    <citation type="submission" date="2009-01" db="EMBL/GenBank/DDBJ databases">
        <authorList>
            <person name="Fulton L."/>
            <person name="Clifton S."/>
            <person name="Fulton B."/>
            <person name="Xu J."/>
            <person name="Minx P."/>
            <person name="Pepin K.H."/>
            <person name="Johnson M."/>
            <person name="Bhonagiri V."/>
            <person name="Nash W.E."/>
            <person name="Mardis E.R."/>
            <person name="Wilson R.K."/>
        </authorList>
    </citation>
    <scope>NUCLEOTIDE SEQUENCE [LARGE SCALE GENOMIC DNA]</scope>
    <source>
        <strain evidence="3 4">DSM 5476</strain>
    </source>
</reference>
<sequence>MASATAVSSVIPASAANGAGETFAQKMNSRFKTPEMEYRPEARWWLAEGSHTDETLIESIHELYDSGFGAVEFVTLDESQYLNDARYAWASEEWVHDSHLIVEECTKLGMGVSFTGGTNWASANLTTITPDEEMASQELGYQTINLEAGERFSGSLPVPELPGSATKATFVRATVARTGSVTESGFTNLEVESMRDVTSLAVQQDDGSWSIDYTAPDDGVYTLFAFWQYGTSETYKPASTGVAYTINYLSKEGANALIEYWDEQVLDDSLKEMIAENGDVQFYMDSLELSPHGKNTTGNLWCADYLEEFEARRGYDLTPYLPVIILPGFAVHTERNYIYGMQDNEELCEKVLNDVYQTNTELYQEECLDVLTEWLHSFGMTLRAENAYGQMFEMSQSVKSVDYVETEAWEMRSEIDSFRNQSGAAHLYGKTFSSETGALLGANYTKDNSFWRQVFYTQFASGIQRTVVHGYSAAYGPEQNCKWPGYEGMQAIFSDRFNRRQPNSIDYADLNAHLARTQKVLRQGVPQMDLGILRNDYYFNCLQCFQGFDYANNALREHRAFYWTDMSLQDAGYTYDYFSPYLLQDGEISCENGLVQADGVGYQALLVYQEEMPYESAQVLYQWAKNGLPVVIVDGPSTEKVRNAVYKDNAAAAITTGHNDGMDEELADVMAQIKELDNVATVASQADTYQALLDLGVRPRAEYVESDQQNLLSVLRRDEDASYLYVYNYMYQDAENYAGQISLDGIYKPYLLNTWTGEAEEIADFTYRDGRTILSVDLAPGDIMVFALDPNDKSDTTVVAKENIEKVTVENGQTLLYVPDSGRVEATLSDGSIFAADVNAPADILLNNWSLVVQDWQPGDKVTRTEDRGLGYTTSEVTYETNKVDINVGNTALIPWKDIEGVGENVSGVGSYTTTFTLPDNWSGEKNALTFWADSFSGATAAVFVNGQKVAVNMDSCTADLSEAVRAGENTLEVRVTSSLLNRMKQVGYSGWLGSPATADYGMVGAAGLTAYAKVAVTTSDTDKTILNKVLAYAEGQYADPSFDNVIETVQASFTAALENAREISANRAATQQQIDSAWQILMTEIHKLGFVRGDKTALGQLIETAEEFAQIIDRYTPATAQPFTTALEAAKETYSDGDAMQGEVTEAESSLLQAMLDLRYRADKSVLKQVLADAASRDLTAYTTESVTAFHAASDAAKTVYDNSDATQQEVDDAASALTEAIGNLERTELSTQQPAVQGDKEATTQSGNAKTGEAIPIAAVIVLTLAGAGFFLSKKKR</sequence>
<dbReference type="PANTHER" id="PTHR36848">
    <property type="entry name" value="DNA-BINDING PROTEIN (PUTATIVE SECRETED PROTEIN)-RELATED"/>
    <property type="match status" value="1"/>
</dbReference>
<dbReference type="STRING" id="537013.CLOSTMETH_03556"/>
<keyword evidence="3" id="KW-0378">Hydrolase</keyword>
<dbReference type="eggNOG" id="COG3250">
    <property type="taxonomic scope" value="Bacteria"/>
</dbReference>
<evidence type="ECO:0000256" key="1">
    <source>
        <dbReference type="SAM" id="MobiDB-lite"/>
    </source>
</evidence>
<dbReference type="PANTHER" id="PTHR36848:SF2">
    <property type="entry name" value="SECRETED PROTEIN"/>
    <property type="match status" value="1"/>
</dbReference>
<accession>C0EI61</accession>
<protein>
    <submittedName>
        <fullName evidence="3">Glycosyl hydrolase family 2, sugar binding domain protein</fullName>
    </submittedName>
</protein>
<evidence type="ECO:0000313" key="3">
    <source>
        <dbReference type="EMBL" id="EEG28869.1"/>
    </source>
</evidence>